<dbReference type="InterPro" id="IPR036259">
    <property type="entry name" value="MFS_trans_sf"/>
</dbReference>
<evidence type="ECO:0000256" key="5">
    <source>
        <dbReference type="SAM" id="Phobius"/>
    </source>
</evidence>
<accession>A0A1A0HCS4</accession>
<comment type="caution">
    <text evidence="7">The sequence shown here is derived from an EMBL/GenBank/DDBJ whole genome shotgun (WGS) entry which is preliminary data.</text>
</comment>
<feature type="transmembrane region" description="Helical" evidence="5">
    <location>
        <begin position="393"/>
        <end position="412"/>
    </location>
</feature>
<feature type="transmembrane region" description="Helical" evidence="5">
    <location>
        <begin position="246"/>
        <end position="265"/>
    </location>
</feature>
<evidence type="ECO:0000259" key="6">
    <source>
        <dbReference type="Pfam" id="PF06813"/>
    </source>
</evidence>
<feature type="transmembrane region" description="Helical" evidence="5">
    <location>
        <begin position="359"/>
        <end position="381"/>
    </location>
</feature>
<keyword evidence="3 5" id="KW-1133">Transmembrane helix</keyword>
<dbReference type="RefSeq" id="XP_018712400.1">
    <property type="nucleotide sequence ID" value="XM_018857292.1"/>
</dbReference>
<feature type="transmembrane region" description="Helical" evidence="5">
    <location>
        <begin position="168"/>
        <end position="190"/>
    </location>
</feature>
<dbReference type="Gene3D" id="1.20.1250.20">
    <property type="entry name" value="MFS general substrate transporter like domains"/>
    <property type="match status" value="1"/>
</dbReference>
<feature type="transmembrane region" description="Helical" evidence="5">
    <location>
        <begin position="143"/>
        <end position="162"/>
    </location>
</feature>
<feature type="transmembrane region" description="Helical" evidence="5">
    <location>
        <begin position="333"/>
        <end position="353"/>
    </location>
</feature>
<proteinExistence type="predicted"/>
<evidence type="ECO:0000313" key="7">
    <source>
        <dbReference type="EMBL" id="OBA21904.1"/>
    </source>
</evidence>
<dbReference type="Pfam" id="PF06813">
    <property type="entry name" value="Nodulin-like"/>
    <property type="match status" value="1"/>
</dbReference>
<dbReference type="AlphaFoldDB" id="A0A1A0HCS4"/>
<dbReference type="InterPro" id="IPR010658">
    <property type="entry name" value="Nodulin-like"/>
</dbReference>
<feature type="transmembrane region" description="Helical" evidence="5">
    <location>
        <begin position="102"/>
        <end position="131"/>
    </location>
</feature>
<feature type="transmembrane region" description="Helical" evidence="5">
    <location>
        <begin position="41"/>
        <end position="60"/>
    </location>
</feature>
<dbReference type="PANTHER" id="PTHR21576">
    <property type="entry name" value="UNCHARACTERIZED NODULIN-LIKE PROTEIN"/>
    <property type="match status" value="1"/>
</dbReference>
<keyword evidence="2 5" id="KW-0812">Transmembrane</keyword>
<name>A0A1A0HCS4_9ASCO</name>
<dbReference type="SUPFAM" id="SSF103473">
    <property type="entry name" value="MFS general substrate transporter"/>
    <property type="match status" value="1"/>
</dbReference>
<evidence type="ECO:0000256" key="4">
    <source>
        <dbReference type="ARBA" id="ARBA00023136"/>
    </source>
</evidence>
<keyword evidence="4 5" id="KW-0472">Membrane</keyword>
<feature type="transmembrane region" description="Helical" evidence="5">
    <location>
        <begin position="72"/>
        <end position="90"/>
    </location>
</feature>
<dbReference type="PANTHER" id="PTHR21576:SF158">
    <property type="entry name" value="RIBOSOMAL RNA-PROCESSING PROTEIN 12-LIKE CONSERVED DOMAIN-CONTAINING PROTEIN"/>
    <property type="match status" value="1"/>
</dbReference>
<dbReference type="GO" id="GO:0000329">
    <property type="term" value="C:fungal-type vacuole membrane"/>
    <property type="evidence" value="ECO:0007669"/>
    <property type="project" value="TreeGrafter"/>
</dbReference>
<gene>
    <name evidence="7" type="ORF">METBIDRAFT_40591</name>
</gene>
<comment type="subcellular location">
    <subcellularLocation>
        <location evidence="1">Membrane</location>
        <topology evidence="1">Multi-pass membrane protein</topology>
    </subcellularLocation>
</comment>
<feature type="transmembrane region" description="Helical" evidence="5">
    <location>
        <begin position="439"/>
        <end position="460"/>
    </location>
</feature>
<feature type="transmembrane region" description="Helical" evidence="5">
    <location>
        <begin position="9"/>
        <end position="29"/>
    </location>
</feature>
<feature type="domain" description="Nodulin-like" evidence="6">
    <location>
        <begin position="10"/>
        <end position="180"/>
    </location>
</feature>
<keyword evidence="8" id="KW-1185">Reference proteome</keyword>
<dbReference type="GeneID" id="30030268"/>
<dbReference type="EMBL" id="LXTC01000002">
    <property type="protein sequence ID" value="OBA21904.1"/>
    <property type="molecule type" value="Genomic_DNA"/>
</dbReference>
<evidence type="ECO:0000256" key="2">
    <source>
        <dbReference type="ARBA" id="ARBA00022692"/>
    </source>
</evidence>
<dbReference type="OrthoDB" id="410267at2759"/>
<organism evidence="7 8">
    <name type="scientific">Metschnikowia bicuspidata var. bicuspidata NRRL YB-4993</name>
    <dbReference type="NCBI Taxonomy" id="869754"/>
    <lineage>
        <taxon>Eukaryota</taxon>
        <taxon>Fungi</taxon>
        <taxon>Dikarya</taxon>
        <taxon>Ascomycota</taxon>
        <taxon>Saccharomycotina</taxon>
        <taxon>Pichiomycetes</taxon>
        <taxon>Metschnikowiaceae</taxon>
        <taxon>Metschnikowia</taxon>
    </lineage>
</organism>
<evidence type="ECO:0000256" key="3">
    <source>
        <dbReference type="ARBA" id="ARBA00022989"/>
    </source>
</evidence>
<dbReference type="Proteomes" id="UP000092555">
    <property type="component" value="Unassembled WGS sequence"/>
</dbReference>
<dbReference type="STRING" id="869754.A0A1A0HCS4"/>
<reference evidence="7 8" key="1">
    <citation type="submission" date="2016-05" db="EMBL/GenBank/DDBJ databases">
        <title>Comparative genomics of biotechnologically important yeasts.</title>
        <authorList>
            <consortium name="DOE Joint Genome Institute"/>
            <person name="Riley R."/>
            <person name="Haridas S."/>
            <person name="Wolfe K.H."/>
            <person name="Lopes M.R."/>
            <person name="Hittinger C.T."/>
            <person name="Goker M."/>
            <person name="Salamov A."/>
            <person name="Wisecaver J."/>
            <person name="Long T.M."/>
            <person name="Aerts A.L."/>
            <person name="Barry K."/>
            <person name="Choi C."/>
            <person name="Clum A."/>
            <person name="Coughlan A.Y."/>
            <person name="Deshpande S."/>
            <person name="Douglass A.P."/>
            <person name="Hanson S.J."/>
            <person name="Klenk H.-P."/>
            <person name="LaButti K."/>
            <person name="Lapidus A."/>
            <person name="Lindquist E."/>
            <person name="Lipzen A."/>
            <person name="Meier-kolthoff J.P."/>
            <person name="Ohm R.A."/>
            <person name="Otillar R.P."/>
            <person name="Pangilinan J."/>
            <person name="Peng Y."/>
            <person name="Rokas A."/>
            <person name="Rosa C.A."/>
            <person name="Scheuner C."/>
            <person name="Sibirny A.A."/>
            <person name="Slot J.C."/>
            <person name="Stielow J.B."/>
            <person name="Sun H."/>
            <person name="Kurtzman C.P."/>
            <person name="Blackwell M."/>
            <person name="Grigoriev I.V."/>
            <person name="Jeffries T.W."/>
        </authorList>
    </citation>
    <scope>NUCLEOTIDE SEQUENCE [LARGE SCALE GENOMIC DNA]</scope>
    <source>
        <strain evidence="7 8">NRRL YB-4993</strain>
    </source>
</reference>
<sequence length="478" mass="50637">MIPSSVHKTLVLLSCTFLGLICGTLYLYLSYSPQLAQRLQYLATNALSIALVGSLGVAVSGPMAGLAVDRKGYTGALCAGGSLIVLGYFVLRRQYTHTYLNVALSCLCLFSVGAGSTLINLACLKCCAVTFPSLRGVATSLPLALYGLSAMFYLVVALVFYAGDTAGFLRFLMASVAALFALCSPCVMLCDRRPCLSGRTVRLADSIEMVNLRGLSEMKGALSPCATPTSGPADLHGLALLRLPRFWLLFLITGAMASLGQMYIYSVGYMVKALVIRNFDIDAAAATSLSVDMVIQNQQQVQVALLSMTNCVGRLVAGVMGDIISQTFRKLRAWLLFVPGVGLVCTQVLGHAITSHEYLGVASMLSGFFYGYTLCIMPTIVGDAFGIANFSGNWGLVGLAPVVPSFVLTNLFGKVYDSKSAAGVDGVYTCTLGSRCYSLVFNLSLGVSILALLVVGVLNFGDRYYTSRALATKGKLAG</sequence>
<protein>
    <submittedName>
        <fullName evidence="7">MFS general substrate transporter</fullName>
    </submittedName>
</protein>
<evidence type="ECO:0000313" key="8">
    <source>
        <dbReference type="Proteomes" id="UP000092555"/>
    </source>
</evidence>
<evidence type="ECO:0000256" key="1">
    <source>
        <dbReference type="ARBA" id="ARBA00004141"/>
    </source>
</evidence>